<evidence type="ECO:0000256" key="11">
    <source>
        <dbReference type="PIRSR" id="PIRSR600823-2"/>
    </source>
</evidence>
<dbReference type="InterPro" id="IPR010255">
    <property type="entry name" value="Haem_peroxidase_sf"/>
</dbReference>
<dbReference type="EMBL" id="JAXUIC010000006">
    <property type="protein sequence ID" value="KAK4586723.1"/>
    <property type="molecule type" value="Genomic_DNA"/>
</dbReference>
<proteinExistence type="inferred from homology"/>
<dbReference type="Gene3D" id="1.10.420.10">
    <property type="entry name" value="Peroxidase, domain 2"/>
    <property type="match status" value="1"/>
</dbReference>
<dbReference type="SUPFAM" id="SSF48113">
    <property type="entry name" value="Heme-dependent peroxidases"/>
    <property type="match status" value="1"/>
</dbReference>
<evidence type="ECO:0000256" key="12">
    <source>
        <dbReference type="PIRSR" id="PIRSR600823-3"/>
    </source>
</evidence>
<evidence type="ECO:0000256" key="2">
    <source>
        <dbReference type="ARBA" id="ARBA00002322"/>
    </source>
</evidence>
<feature type="binding site" evidence="12">
    <location>
        <position position="235"/>
    </location>
    <ligand>
        <name>Ca(2+)</name>
        <dbReference type="ChEBI" id="CHEBI:29108"/>
        <label>2</label>
    </ligand>
</feature>
<comment type="catalytic activity">
    <reaction evidence="1 15">
        <text>2 a phenolic donor + H2O2 = 2 a phenolic radical donor + 2 H2O</text>
        <dbReference type="Rhea" id="RHEA:56136"/>
        <dbReference type="ChEBI" id="CHEBI:15377"/>
        <dbReference type="ChEBI" id="CHEBI:16240"/>
        <dbReference type="ChEBI" id="CHEBI:139520"/>
        <dbReference type="ChEBI" id="CHEBI:139521"/>
        <dbReference type="EC" id="1.11.1.7"/>
    </reaction>
</comment>
<feature type="disulfide bond" evidence="14">
    <location>
        <begin position="120"/>
        <end position="311"/>
    </location>
</feature>
<sequence>MANLFTYSVFFFAILLNSPALSVPLKLDFYQKSCPSAEAIVKSTVTKAFVNDSGISAAFLIRLHFHDCFVRGCDASILLDSKPGKKAEKESTGNQGVQGFEVIDEAKAKIEAQCPQTVSCAGGIHYDVPGGRFDGRVSLKNEVIKNIPDPFFNVTIGKQLCPKRVVTRGNGHTLWAHSIDGSHCSFFSKRLYSFNATYAQDPSMNPAYAKFLKSQCPKGPKTSKNIMRDPLVHFDTSTPTRLDNNYYKNLKSYKGLLATDQVLWTSSLTRNMVKKNVKHPSSWASKFAAAMVHMGSIDVLSEKQGEIRKNCRMVN</sequence>
<feature type="binding site" evidence="12">
    <location>
        <position position="70"/>
    </location>
    <ligand>
        <name>Ca(2+)</name>
        <dbReference type="ChEBI" id="CHEBI:29108"/>
        <label>1</label>
    </ligand>
</feature>
<dbReference type="InterPro" id="IPR033905">
    <property type="entry name" value="Secretory_peroxidase"/>
</dbReference>
<dbReference type="InterPro" id="IPR002016">
    <property type="entry name" value="Haem_peroxidase"/>
</dbReference>
<dbReference type="FunFam" id="1.10.420.10:FF:000001">
    <property type="entry name" value="Peroxidase"/>
    <property type="match status" value="1"/>
</dbReference>
<dbReference type="PANTHER" id="PTHR31517:SF84">
    <property type="entry name" value="PEROXIDASE"/>
    <property type="match status" value="1"/>
</dbReference>
<dbReference type="InterPro" id="IPR019794">
    <property type="entry name" value="Peroxidases_AS"/>
</dbReference>
<feature type="chain" id="PRO_5042667077" description="Peroxidase" evidence="15">
    <location>
        <begin position="23"/>
        <end position="315"/>
    </location>
</feature>
<dbReference type="Gene3D" id="1.10.520.10">
    <property type="match status" value="1"/>
</dbReference>
<keyword evidence="7 15" id="KW-0560">Oxidoreductase</keyword>
<evidence type="ECO:0000256" key="9">
    <source>
        <dbReference type="ARBA" id="ARBA00023157"/>
    </source>
</evidence>
<keyword evidence="4 15" id="KW-0575">Peroxidase</keyword>
<feature type="site" description="Transition state stabilizer" evidence="13">
    <location>
        <position position="62"/>
    </location>
</feature>
<evidence type="ECO:0000256" key="6">
    <source>
        <dbReference type="ARBA" id="ARBA00022723"/>
    </source>
</evidence>
<evidence type="ECO:0000256" key="3">
    <source>
        <dbReference type="ARBA" id="ARBA00012313"/>
    </source>
</evidence>
<dbReference type="GO" id="GO:0006979">
    <property type="term" value="P:response to oxidative stress"/>
    <property type="evidence" value="ECO:0007669"/>
    <property type="project" value="UniProtKB-UniRule"/>
</dbReference>
<feature type="binding site" evidence="12">
    <location>
        <position position="88"/>
    </location>
    <ligand>
        <name>Ca(2+)</name>
        <dbReference type="ChEBI" id="CHEBI:29108"/>
        <label>1</label>
    </ligand>
</feature>
<comment type="function">
    <text evidence="2">Removal of H(2)O(2), oxidation of toxic reductants, biosynthesis and degradation of lignin, suberization, auxin catabolism, response to environmental stresses such as wounding, pathogen attack and oxidative stress. These functions might be dependent on each isozyme/isoform in each plant tissue.</text>
</comment>
<dbReference type="GO" id="GO:0140825">
    <property type="term" value="F:lactoperoxidase activity"/>
    <property type="evidence" value="ECO:0007669"/>
    <property type="project" value="UniProtKB-EC"/>
</dbReference>
<comment type="cofactor">
    <cofactor evidence="12 15">
        <name>Ca(2+)</name>
        <dbReference type="ChEBI" id="CHEBI:29108"/>
    </cofactor>
    <text evidence="12 15">Binds 2 calcium ions per subunit.</text>
</comment>
<evidence type="ECO:0000256" key="4">
    <source>
        <dbReference type="ARBA" id="ARBA00022559"/>
    </source>
</evidence>
<dbReference type="InterPro" id="IPR000823">
    <property type="entry name" value="Peroxidase_pln"/>
</dbReference>
<name>A0AAN7F5J7_QUERU</name>
<dbReference type="GO" id="GO:0046872">
    <property type="term" value="F:metal ion binding"/>
    <property type="evidence" value="ECO:0007669"/>
    <property type="project" value="UniProtKB-UniRule"/>
</dbReference>
<feature type="binding site" evidence="12">
    <location>
        <position position="243"/>
    </location>
    <ligand>
        <name>Ca(2+)</name>
        <dbReference type="ChEBI" id="CHEBI:29108"/>
        <label>2</label>
    </ligand>
</feature>
<protein>
    <recommendedName>
        <fullName evidence="3 15">Peroxidase</fullName>
        <ecNumber evidence="3 15">1.11.1.7</ecNumber>
    </recommendedName>
</protein>
<evidence type="ECO:0000256" key="13">
    <source>
        <dbReference type="PIRSR" id="PIRSR600823-4"/>
    </source>
</evidence>
<keyword evidence="5 15" id="KW-0349">Heme</keyword>
<reference evidence="17 18" key="1">
    <citation type="journal article" date="2023" name="G3 (Bethesda)">
        <title>A haplotype-resolved chromosome-scale genome for Quercus rubra L. provides insights into the genetics of adaptive traits for red oak species.</title>
        <authorList>
            <person name="Kapoor B."/>
            <person name="Jenkins J."/>
            <person name="Schmutz J."/>
            <person name="Zhebentyayeva T."/>
            <person name="Kuelheim C."/>
            <person name="Coggeshall M."/>
            <person name="Heim C."/>
            <person name="Lasky J.R."/>
            <person name="Leites L."/>
            <person name="Islam-Faridi N."/>
            <person name="Romero-Severson J."/>
            <person name="DeLeo V.L."/>
            <person name="Lucas S.M."/>
            <person name="Lazic D."/>
            <person name="Gailing O."/>
            <person name="Carlson J."/>
            <person name="Staton M."/>
        </authorList>
    </citation>
    <scope>NUCLEOTIDE SEQUENCE [LARGE SCALE GENOMIC DNA]</scope>
    <source>
        <strain evidence="17">Pseudo-F2</strain>
    </source>
</reference>
<dbReference type="PANTHER" id="PTHR31517">
    <property type="match status" value="1"/>
</dbReference>
<dbReference type="PRINTS" id="PR00461">
    <property type="entry name" value="PLPEROXIDASE"/>
</dbReference>
<evidence type="ECO:0000256" key="5">
    <source>
        <dbReference type="ARBA" id="ARBA00022617"/>
    </source>
</evidence>
<keyword evidence="6 12" id="KW-0479">Metal-binding</keyword>
<organism evidence="17 18">
    <name type="scientific">Quercus rubra</name>
    <name type="common">Northern red oak</name>
    <name type="synonym">Quercus borealis</name>
    <dbReference type="NCBI Taxonomy" id="3512"/>
    <lineage>
        <taxon>Eukaryota</taxon>
        <taxon>Viridiplantae</taxon>
        <taxon>Streptophyta</taxon>
        <taxon>Embryophyta</taxon>
        <taxon>Tracheophyta</taxon>
        <taxon>Spermatophyta</taxon>
        <taxon>Magnoliopsida</taxon>
        <taxon>eudicotyledons</taxon>
        <taxon>Gunneridae</taxon>
        <taxon>Pentapetalae</taxon>
        <taxon>rosids</taxon>
        <taxon>fabids</taxon>
        <taxon>Fagales</taxon>
        <taxon>Fagaceae</taxon>
        <taxon>Quercus</taxon>
    </lineage>
</organism>
<keyword evidence="12 15" id="KW-0106">Calcium</keyword>
<feature type="binding site" description="axial binding residue" evidence="12">
    <location>
        <position position="177"/>
    </location>
    <ligand>
        <name>heme b</name>
        <dbReference type="ChEBI" id="CHEBI:60344"/>
    </ligand>
    <ligandPart>
        <name>Fe</name>
        <dbReference type="ChEBI" id="CHEBI:18248"/>
    </ligandPart>
</feature>
<evidence type="ECO:0000259" key="16">
    <source>
        <dbReference type="PROSITE" id="PS50873"/>
    </source>
</evidence>
<feature type="active site" description="Proton acceptor" evidence="10">
    <location>
        <position position="66"/>
    </location>
</feature>
<feature type="disulfide bond" evidence="14">
    <location>
        <begin position="34"/>
        <end position="114"/>
    </location>
</feature>
<dbReference type="AlphaFoldDB" id="A0AAN7F5J7"/>
<dbReference type="PROSITE" id="PS00436">
    <property type="entry name" value="PEROXIDASE_2"/>
    <property type="match status" value="1"/>
</dbReference>
<dbReference type="GO" id="GO:0020037">
    <property type="term" value="F:heme binding"/>
    <property type="evidence" value="ECO:0007669"/>
    <property type="project" value="UniProtKB-UniRule"/>
</dbReference>
<evidence type="ECO:0000256" key="8">
    <source>
        <dbReference type="ARBA" id="ARBA00023004"/>
    </source>
</evidence>
<dbReference type="PRINTS" id="PR00458">
    <property type="entry name" value="PEROXIDASE"/>
</dbReference>
<evidence type="ECO:0000256" key="1">
    <source>
        <dbReference type="ARBA" id="ARBA00000189"/>
    </source>
</evidence>
<dbReference type="EC" id="1.11.1.7" evidence="3 15"/>
<evidence type="ECO:0000256" key="14">
    <source>
        <dbReference type="PIRSR" id="PIRSR600823-5"/>
    </source>
</evidence>
<keyword evidence="15" id="KW-0732">Signal</keyword>
<keyword evidence="18" id="KW-1185">Reference proteome</keyword>
<evidence type="ECO:0000256" key="7">
    <source>
        <dbReference type="ARBA" id="ARBA00023002"/>
    </source>
</evidence>
<feature type="binding site" evidence="12">
    <location>
        <position position="238"/>
    </location>
    <ligand>
        <name>Ca(2+)</name>
        <dbReference type="ChEBI" id="CHEBI:29108"/>
        <label>2</label>
    </ligand>
</feature>
<dbReference type="PROSITE" id="PS50873">
    <property type="entry name" value="PEROXIDASE_4"/>
    <property type="match status" value="1"/>
</dbReference>
<feature type="domain" description="Plant heme peroxidase family profile" evidence="16">
    <location>
        <begin position="24"/>
        <end position="315"/>
    </location>
</feature>
<feature type="disulfide bond" evidence="14">
    <location>
        <begin position="68"/>
        <end position="73"/>
    </location>
</feature>
<dbReference type="GO" id="GO:0042744">
    <property type="term" value="P:hydrogen peroxide catabolic process"/>
    <property type="evidence" value="ECO:0007669"/>
    <property type="project" value="UniProtKB-KW"/>
</dbReference>
<keyword evidence="15" id="KW-0964">Secreted</keyword>
<dbReference type="CDD" id="cd00693">
    <property type="entry name" value="secretory_peroxidase"/>
    <property type="match status" value="1"/>
</dbReference>
<keyword evidence="15" id="KW-0376">Hydrogen peroxide</keyword>
<dbReference type="GO" id="GO:0005576">
    <property type="term" value="C:extracellular region"/>
    <property type="evidence" value="ECO:0007669"/>
    <property type="project" value="UniProtKB-SubCell"/>
</dbReference>
<feature type="disulfide bond" evidence="14">
    <location>
        <begin position="184"/>
        <end position="216"/>
    </location>
</feature>
<comment type="subcellular location">
    <subcellularLocation>
        <location evidence="15">Secreted</location>
    </subcellularLocation>
</comment>
<feature type="binding site" evidence="12">
    <location>
        <position position="76"/>
    </location>
    <ligand>
        <name>Ca(2+)</name>
        <dbReference type="ChEBI" id="CHEBI:29108"/>
        <label>1</label>
    </ligand>
</feature>
<feature type="binding site" evidence="12">
    <location>
        <position position="67"/>
    </location>
    <ligand>
        <name>Ca(2+)</name>
        <dbReference type="ChEBI" id="CHEBI:29108"/>
        <label>1</label>
    </ligand>
</feature>
<dbReference type="Proteomes" id="UP001324115">
    <property type="component" value="Unassembled WGS sequence"/>
</dbReference>
<keyword evidence="8 12" id="KW-0408">Iron</keyword>
<evidence type="ECO:0000256" key="15">
    <source>
        <dbReference type="RuleBase" id="RU362060"/>
    </source>
</evidence>
<evidence type="ECO:0000313" key="17">
    <source>
        <dbReference type="EMBL" id="KAK4586723.1"/>
    </source>
</evidence>
<evidence type="ECO:0000256" key="10">
    <source>
        <dbReference type="PIRSR" id="PIRSR600823-1"/>
    </source>
</evidence>
<feature type="signal peptide" evidence="15">
    <location>
        <begin position="1"/>
        <end position="22"/>
    </location>
</feature>
<comment type="caution">
    <text evidence="17">The sequence shown here is derived from an EMBL/GenBank/DDBJ whole genome shotgun (WGS) entry which is preliminary data.</text>
</comment>
<evidence type="ECO:0000313" key="18">
    <source>
        <dbReference type="Proteomes" id="UP001324115"/>
    </source>
</evidence>
<feature type="binding site" evidence="11">
    <location>
        <position position="148"/>
    </location>
    <ligand>
        <name>substrate</name>
    </ligand>
</feature>
<gene>
    <name evidence="17" type="ORF">RGQ29_023764</name>
</gene>
<comment type="cofactor">
    <cofactor evidence="12 15">
        <name>heme b</name>
        <dbReference type="ChEBI" id="CHEBI:60344"/>
    </cofactor>
    <text evidence="12 15">Binds 1 heme b (iron(II)-protoporphyrin IX) group per subunit.</text>
</comment>
<dbReference type="Pfam" id="PF00141">
    <property type="entry name" value="peroxidase"/>
    <property type="match status" value="1"/>
</dbReference>
<feature type="binding site" evidence="12">
    <location>
        <position position="72"/>
    </location>
    <ligand>
        <name>Ca(2+)</name>
        <dbReference type="ChEBI" id="CHEBI:29108"/>
        <label>1</label>
    </ligand>
</feature>
<feature type="binding site" evidence="12">
    <location>
        <position position="74"/>
    </location>
    <ligand>
        <name>Ca(2+)</name>
        <dbReference type="ChEBI" id="CHEBI:29108"/>
        <label>1</label>
    </ligand>
</feature>
<comment type="similarity">
    <text evidence="15">Belongs to the peroxidase family. Classical plant (class III) peroxidase subfamily.</text>
</comment>
<keyword evidence="9 14" id="KW-1015">Disulfide bond</keyword>
<accession>A0AAN7F5J7</accession>